<evidence type="ECO:0000313" key="1">
    <source>
        <dbReference type="EMBL" id="KKM22678.1"/>
    </source>
</evidence>
<organism evidence="1">
    <name type="scientific">marine sediment metagenome</name>
    <dbReference type="NCBI Taxonomy" id="412755"/>
    <lineage>
        <taxon>unclassified sequences</taxon>
        <taxon>metagenomes</taxon>
        <taxon>ecological metagenomes</taxon>
    </lineage>
</organism>
<name>A0A0F9KKI8_9ZZZZ</name>
<dbReference type="AlphaFoldDB" id="A0A0F9KKI8"/>
<reference evidence="1" key="1">
    <citation type="journal article" date="2015" name="Nature">
        <title>Complex archaea that bridge the gap between prokaryotes and eukaryotes.</title>
        <authorList>
            <person name="Spang A."/>
            <person name="Saw J.H."/>
            <person name="Jorgensen S.L."/>
            <person name="Zaremba-Niedzwiedzka K."/>
            <person name="Martijn J."/>
            <person name="Lind A.E."/>
            <person name="van Eijk R."/>
            <person name="Schleper C."/>
            <person name="Guy L."/>
            <person name="Ettema T.J."/>
        </authorList>
    </citation>
    <scope>NUCLEOTIDE SEQUENCE</scope>
</reference>
<sequence>MGKKAKVTMYLDHVRMRVENATEEALHKLALEVDGISKVNIVANDQVDTGFMLNSIYVESQVGSTYGGTRPGDESNKAPRFRLPRRYASTAVIVGAIYAIYQEVLQPFLRPAGSEVMARVKGIMEPVYRRKIRD</sequence>
<proteinExistence type="predicted"/>
<accession>A0A0F9KKI8</accession>
<dbReference type="EMBL" id="LAZR01013284">
    <property type="protein sequence ID" value="KKM22678.1"/>
    <property type="molecule type" value="Genomic_DNA"/>
</dbReference>
<comment type="caution">
    <text evidence="1">The sequence shown here is derived from an EMBL/GenBank/DDBJ whole genome shotgun (WGS) entry which is preliminary data.</text>
</comment>
<gene>
    <name evidence="1" type="ORF">LCGC14_1622860</name>
</gene>
<protein>
    <submittedName>
        <fullName evidence="1">Uncharacterized protein</fullName>
    </submittedName>
</protein>